<gene>
    <name evidence="2" type="ORF">BD311DRAFT_842319</name>
</gene>
<feature type="compositionally biased region" description="Polar residues" evidence="1">
    <location>
        <begin position="78"/>
        <end position="89"/>
    </location>
</feature>
<proteinExistence type="predicted"/>
<organism evidence="2">
    <name type="scientific">Dichomitus squalens</name>
    <dbReference type="NCBI Taxonomy" id="114155"/>
    <lineage>
        <taxon>Eukaryota</taxon>
        <taxon>Fungi</taxon>
        <taxon>Dikarya</taxon>
        <taxon>Basidiomycota</taxon>
        <taxon>Agaricomycotina</taxon>
        <taxon>Agaricomycetes</taxon>
        <taxon>Polyporales</taxon>
        <taxon>Polyporaceae</taxon>
        <taxon>Dichomitus</taxon>
    </lineage>
</organism>
<accession>A0A4Q9MJV7</accession>
<reference evidence="2" key="1">
    <citation type="submission" date="2019-01" db="EMBL/GenBank/DDBJ databases">
        <title>Draft genome sequences of three monokaryotic isolates of the white-rot basidiomycete fungus Dichomitus squalens.</title>
        <authorList>
            <consortium name="DOE Joint Genome Institute"/>
            <person name="Lopez S.C."/>
            <person name="Andreopoulos B."/>
            <person name="Pangilinan J."/>
            <person name="Lipzen A."/>
            <person name="Riley R."/>
            <person name="Ahrendt S."/>
            <person name="Ng V."/>
            <person name="Barry K."/>
            <person name="Daum C."/>
            <person name="Grigoriev I.V."/>
            <person name="Hilden K.S."/>
            <person name="Makela M.R."/>
            <person name="de Vries R.P."/>
        </authorList>
    </citation>
    <scope>NUCLEOTIDE SEQUENCE [LARGE SCALE GENOMIC DNA]</scope>
    <source>
        <strain evidence="2">OM18370.1</strain>
    </source>
</reference>
<sequence length="134" mass="14976">MPTPVCTMYEASLDTLMEHSDDRFDELQERCYSDTELARAIESEWRARFAALSIGVKLPSTFTVHYSEPSQDPGGGVSQTSRVGTTQSCHVYRPPSLRTVSPAERSNGVRTASDWLPKFRRYLIPNGMTCPSAQ</sequence>
<dbReference type="Proteomes" id="UP000292957">
    <property type="component" value="Unassembled WGS sequence"/>
</dbReference>
<protein>
    <submittedName>
        <fullName evidence="2">Uncharacterized protein</fullName>
    </submittedName>
</protein>
<name>A0A4Q9MJV7_9APHY</name>
<feature type="region of interest" description="Disordered" evidence="1">
    <location>
        <begin position="67"/>
        <end position="107"/>
    </location>
</feature>
<dbReference type="AlphaFoldDB" id="A0A4Q9MJV7"/>
<evidence type="ECO:0000313" key="2">
    <source>
        <dbReference type="EMBL" id="TBU27854.1"/>
    </source>
</evidence>
<dbReference type="EMBL" id="ML143427">
    <property type="protein sequence ID" value="TBU27854.1"/>
    <property type="molecule type" value="Genomic_DNA"/>
</dbReference>
<evidence type="ECO:0000256" key="1">
    <source>
        <dbReference type="SAM" id="MobiDB-lite"/>
    </source>
</evidence>